<dbReference type="Proteomes" id="UP001150603">
    <property type="component" value="Unassembled WGS sequence"/>
</dbReference>
<keyword evidence="2" id="KW-1185">Reference proteome</keyword>
<name>A0ACC1JH50_9FUNG</name>
<sequence length="224" mass="26333">MVISKRPIARLQQKRARKTRASIAAVKARMLVLHREQRFLALKTQDEQLRYRREKTAQTDYTKPYWTGTLAVRNRRLHALVILKMPKSWINDYEKRRDAYCAQIWLHEPQTGLSSYLPGQGGLTINDKHRPLATMEVVKKWHNNTMRIHMPRILDFQYQFDRKTAYGADPGKRCTYTVSNYAGNRGLQIQKRTWDEMSGQNNYVHNKRCITNAISAEVFPDGRK</sequence>
<comment type="caution">
    <text evidence="1">The sequence shown here is derived from an EMBL/GenBank/DDBJ whole genome shotgun (WGS) entry which is preliminary data.</text>
</comment>
<accession>A0ACC1JH50</accession>
<evidence type="ECO:0000313" key="2">
    <source>
        <dbReference type="Proteomes" id="UP001150603"/>
    </source>
</evidence>
<proteinExistence type="predicted"/>
<reference evidence="1" key="1">
    <citation type="submission" date="2022-07" db="EMBL/GenBank/DDBJ databases">
        <title>Phylogenomic reconstructions and comparative analyses of Kickxellomycotina fungi.</title>
        <authorList>
            <person name="Reynolds N.K."/>
            <person name="Stajich J.E."/>
            <person name="Barry K."/>
            <person name="Grigoriev I.V."/>
            <person name="Crous P."/>
            <person name="Smith M.E."/>
        </authorList>
    </citation>
    <scope>NUCLEOTIDE SEQUENCE</scope>
    <source>
        <strain evidence="1">NRRL 5244</strain>
    </source>
</reference>
<organism evidence="1 2">
    <name type="scientific">Linderina macrospora</name>
    <dbReference type="NCBI Taxonomy" id="4868"/>
    <lineage>
        <taxon>Eukaryota</taxon>
        <taxon>Fungi</taxon>
        <taxon>Fungi incertae sedis</taxon>
        <taxon>Zoopagomycota</taxon>
        <taxon>Kickxellomycotina</taxon>
        <taxon>Kickxellomycetes</taxon>
        <taxon>Kickxellales</taxon>
        <taxon>Kickxellaceae</taxon>
        <taxon>Linderina</taxon>
    </lineage>
</organism>
<gene>
    <name evidence="1" type="ORF">FBU59_000425</name>
</gene>
<evidence type="ECO:0000313" key="1">
    <source>
        <dbReference type="EMBL" id="KAJ1950972.1"/>
    </source>
</evidence>
<dbReference type="EMBL" id="JANBPW010000083">
    <property type="protein sequence ID" value="KAJ1950972.1"/>
    <property type="molecule type" value="Genomic_DNA"/>
</dbReference>
<protein>
    <submittedName>
        <fullName evidence="1">Uncharacterized protein</fullName>
    </submittedName>
</protein>